<dbReference type="AlphaFoldDB" id="A0A0B2BLU3"/>
<comment type="caution">
    <text evidence="6">The sequence shown here is derived from an EMBL/GenBank/DDBJ whole genome shotgun (WGS) entry which is preliminary data.</text>
</comment>
<dbReference type="SUPFAM" id="SSF75420">
    <property type="entry name" value="YhbC-like, N-terminal domain"/>
    <property type="match status" value="1"/>
</dbReference>
<dbReference type="GO" id="GO:0006412">
    <property type="term" value="P:translation"/>
    <property type="evidence" value="ECO:0007669"/>
    <property type="project" value="TreeGrafter"/>
</dbReference>
<dbReference type="PANTHER" id="PTHR33867:SF1">
    <property type="entry name" value="RIBOSOME MATURATION FACTOR RIMP"/>
    <property type="match status" value="1"/>
</dbReference>
<dbReference type="EMBL" id="PGEZ01000001">
    <property type="protein sequence ID" value="PJJ56277.1"/>
    <property type="molecule type" value="Genomic_DNA"/>
</dbReference>
<dbReference type="GO" id="GO:0000028">
    <property type="term" value="P:ribosomal small subunit assembly"/>
    <property type="evidence" value="ECO:0007669"/>
    <property type="project" value="TreeGrafter"/>
</dbReference>
<keyword evidence="1 3" id="KW-0963">Cytoplasm</keyword>
<evidence type="ECO:0000256" key="1">
    <source>
        <dbReference type="ARBA" id="ARBA00022490"/>
    </source>
</evidence>
<evidence type="ECO:0000259" key="5">
    <source>
        <dbReference type="Pfam" id="PF17384"/>
    </source>
</evidence>
<dbReference type="Pfam" id="PF02576">
    <property type="entry name" value="RimP_N"/>
    <property type="match status" value="1"/>
</dbReference>
<dbReference type="InterPro" id="IPR028998">
    <property type="entry name" value="RimP_C"/>
</dbReference>
<dbReference type="InterPro" id="IPR003728">
    <property type="entry name" value="Ribosome_maturation_RimP"/>
</dbReference>
<evidence type="ECO:0000256" key="2">
    <source>
        <dbReference type="ARBA" id="ARBA00022517"/>
    </source>
</evidence>
<dbReference type="InterPro" id="IPR036847">
    <property type="entry name" value="RimP_C_sf"/>
</dbReference>
<dbReference type="GO" id="GO:0005829">
    <property type="term" value="C:cytosol"/>
    <property type="evidence" value="ECO:0007669"/>
    <property type="project" value="TreeGrafter"/>
</dbReference>
<evidence type="ECO:0000313" key="7">
    <source>
        <dbReference type="Proteomes" id="UP000230842"/>
    </source>
</evidence>
<protein>
    <recommendedName>
        <fullName evidence="3">Ribosome maturation factor RimP</fullName>
    </recommendedName>
</protein>
<accession>A0A0B2BLU3</accession>
<feature type="domain" description="Ribosome maturation factor RimP N-terminal" evidence="4">
    <location>
        <begin position="15"/>
        <end position="82"/>
    </location>
</feature>
<dbReference type="SUPFAM" id="SSF74942">
    <property type="entry name" value="YhbC-like, C-terminal domain"/>
    <property type="match status" value="1"/>
</dbReference>
<dbReference type="CDD" id="cd01734">
    <property type="entry name" value="YlxS_C"/>
    <property type="match status" value="1"/>
</dbReference>
<dbReference type="NCBIfam" id="NF000930">
    <property type="entry name" value="PRK00092.2-2"/>
    <property type="match status" value="1"/>
</dbReference>
<evidence type="ECO:0000313" key="6">
    <source>
        <dbReference type="EMBL" id="PJJ56277.1"/>
    </source>
</evidence>
<comment type="function">
    <text evidence="3">Required for maturation of 30S ribosomal subunits.</text>
</comment>
<dbReference type="PANTHER" id="PTHR33867">
    <property type="entry name" value="RIBOSOME MATURATION FACTOR RIMP"/>
    <property type="match status" value="1"/>
</dbReference>
<gene>
    <name evidence="3" type="primary">rimP</name>
    <name evidence="6" type="ORF">CLV56_0482</name>
</gene>
<comment type="subcellular location">
    <subcellularLocation>
        <location evidence="3">Cytoplasm</location>
    </subcellularLocation>
</comment>
<dbReference type="InterPro" id="IPR028989">
    <property type="entry name" value="RimP_N"/>
</dbReference>
<proteinExistence type="inferred from homology"/>
<keyword evidence="2 3" id="KW-0690">Ribosome biogenesis</keyword>
<dbReference type="Gene3D" id="3.30.300.70">
    <property type="entry name" value="RimP-like superfamily, N-terminal"/>
    <property type="match status" value="1"/>
</dbReference>
<evidence type="ECO:0000259" key="4">
    <source>
        <dbReference type="Pfam" id="PF02576"/>
    </source>
</evidence>
<comment type="similarity">
    <text evidence="3">Belongs to the RimP family.</text>
</comment>
<feature type="domain" description="Ribosome maturation factor RimP C-terminal" evidence="5">
    <location>
        <begin position="86"/>
        <end position="146"/>
    </location>
</feature>
<dbReference type="OrthoDB" id="9805006at2"/>
<dbReference type="Pfam" id="PF17384">
    <property type="entry name" value="DUF150_C"/>
    <property type="match status" value="1"/>
</dbReference>
<sequence>MASTPLPDDLQAVLDGVVGSFGLDLDAVELSASRVLRVVVDADGGVSLDDLAEVTRAVSAKLDETDVMGESRYTLEVTSRGVSRPLTLPRHWSRNAGRLVKVRLTDGTEVSGRIDGSDDAGAQIATEDGQRRIAYDDVKKAKIEPELKRKDT</sequence>
<dbReference type="Proteomes" id="UP000230842">
    <property type="component" value="Unassembled WGS sequence"/>
</dbReference>
<evidence type="ECO:0000256" key="3">
    <source>
        <dbReference type="HAMAP-Rule" id="MF_01077"/>
    </source>
</evidence>
<reference evidence="6 7" key="1">
    <citation type="submission" date="2017-11" db="EMBL/GenBank/DDBJ databases">
        <title>Genomic Encyclopedia of Archaeal and Bacterial Type Strains, Phase II (KMG-II): From Individual Species to Whole Genera.</title>
        <authorList>
            <person name="Goeker M."/>
        </authorList>
    </citation>
    <scope>NUCLEOTIDE SEQUENCE [LARGE SCALE GENOMIC DNA]</scope>
    <source>
        <strain evidence="6 7">DSM 27763</strain>
    </source>
</reference>
<dbReference type="HAMAP" id="MF_01077">
    <property type="entry name" value="RimP"/>
    <property type="match status" value="1"/>
</dbReference>
<dbReference type="InterPro" id="IPR035956">
    <property type="entry name" value="RimP_N_sf"/>
</dbReference>
<dbReference type="RefSeq" id="WP_039348853.1">
    <property type="nucleotide sequence ID" value="NZ_PGEZ01000001.1"/>
</dbReference>
<keyword evidence="7" id="KW-1185">Reference proteome</keyword>
<organism evidence="6 7">
    <name type="scientific">Mumia flava</name>
    <dbReference type="NCBI Taxonomy" id="1348852"/>
    <lineage>
        <taxon>Bacteria</taxon>
        <taxon>Bacillati</taxon>
        <taxon>Actinomycetota</taxon>
        <taxon>Actinomycetes</taxon>
        <taxon>Propionibacteriales</taxon>
        <taxon>Nocardioidaceae</taxon>
        <taxon>Mumia</taxon>
    </lineage>
</organism>
<name>A0A0B2BLU3_9ACTN</name>